<dbReference type="Proteomes" id="UP000216409">
    <property type="component" value="Unassembled WGS sequence"/>
</dbReference>
<dbReference type="EMBL" id="NHOW01000049">
    <property type="protein sequence ID" value="OYR62910.1"/>
    <property type="molecule type" value="Genomic_DNA"/>
</dbReference>
<dbReference type="RefSeq" id="WP_094579774.1">
    <property type="nucleotide sequence ID" value="NZ_NHOW01000049.1"/>
</dbReference>
<organism evidence="1 2">
    <name type="scientific">Halorubrum ezzemoulense</name>
    <name type="common">Halorubrum chaoviator</name>
    <dbReference type="NCBI Taxonomy" id="337243"/>
    <lineage>
        <taxon>Archaea</taxon>
        <taxon>Methanobacteriati</taxon>
        <taxon>Methanobacteriota</taxon>
        <taxon>Stenosarchaea group</taxon>
        <taxon>Halobacteria</taxon>
        <taxon>Halobacteriales</taxon>
        <taxon>Haloferacaceae</taxon>
        <taxon>Halorubrum</taxon>
    </lineage>
</organism>
<sequence>MKDPESRTIFAGVDGRTDTELPEWYRERHGDTEPVTFAEAVRDLPQAVETTVAYPAPSDIYLS</sequence>
<accession>A0A256J263</accession>
<dbReference type="AlphaFoldDB" id="A0A256J263"/>
<name>A0A256J263_HALEZ</name>
<protein>
    <submittedName>
        <fullName evidence="1">Uncharacterized protein</fullName>
    </submittedName>
</protein>
<evidence type="ECO:0000313" key="1">
    <source>
        <dbReference type="EMBL" id="OYR62910.1"/>
    </source>
</evidence>
<reference evidence="1 2" key="1">
    <citation type="journal article" date="2014" name="Front. Microbiol.">
        <title>Population and genomic analysis of the genus Halorubrum.</title>
        <authorList>
            <person name="Fullmer M.S."/>
            <person name="Soucy S.M."/>
            <person name="Swithers K.S."/>
            <person name="Makkay A.M."/>
            <person name="Wheeler R."/>
            <person name="Ventosa A."/>
            <person name="Gogarten J.P."/>
            <person name="Papke R.T."/>
        </authorList>
    </citation>
    <scope>NUCLEOTIDE SEQUENCE [LARGE SCALE GENOMIC DNA]</scope>
    <source>
        <strain evidence="1 2">LD3</strain>
    </source>
</reference>
<proteinExistence type="predicted"/>
<gene>
    <name evidence="1" type="ORF">DJ83_04195</name>
</gene>
<comment type="caution">
    <text evidence="1">The sequence shown here is derived from an EMBL/GenBank/DDBJ whole genome shotgun (WGS) entry which is preliminary data.</text>
</comment>
<evidence type="ECO:0000313" key="2">
    <source>
        <dbReference type="Proteomes" id="UP000216409"/>
    </source>
</evidence>